<dbReference type="InterPro" id="IPR017871">
    <property type="entry name" value="ABC_transporter-like_CS"/>
</dbReference>
<proteinExistence type="predicted"/>
<evidence type="ECO:0000256" key="2">
    <source>
        <dbReference type="ARBA" id="ARBA00022741"/>
    </source>
</evidence>
<sequence>MFYFTGVYPVWGTLLVKCHENQPMNSPILRLSQVSLAASVGVDYLLRDISFTVNEGEKIAIIGASGSGKTSLLRLLNRLSSPVEGEIYFLEKPYQAHNIITLRQQIMLVPQEPKLLGMTGKDALTYPLQLQQLPSTEISDRLSQWCDTLQIPQAWLERNELQLSLGQRQLITIARALMLEPKILLLDEPTSALDRGASDRLLAVLNQLNISRQTTILMVNHQLEIVQKISDRILYLNSGKILKDVKSSPENWHQVNQLLIQENQTLAQEW</sequence>
<dbReference type="PANTHER" id="PTHR43423">
    <property type="entry name" value="ABC TRANSPORTER I FAMILY MEMBER 17"/>
    <property type="match status" value="1"/>
</dbReference>
<name>A0A563VQS3_9CYAN</name>
<dbReference type="CDD" id="cd03225">
    <property type="entry name" value="ABC_cobalt_CbiO_domain1"/>
    <property type="match status" value="1"/>
</dbReference>
<evidence type="ECO:0000313" key="6">
    <source>
        <dbReference type="Proteomes" id="UP000320055"/>
    </source>
</evidence>
<reference evidence="5 6" key="1">
    <citation type="submission" date="2019-01" db="EMBL/GenBank/DDBJ databases">
        <authorList>
            <person name="Brito A."/>
        </authorList>
    </citation>
    <scope>NUCLEOTIDE SEQUENCE [LARGE SCALE GENOMIC DNA]</scope>
    <source>
        <strain evidence="5">1</strain>
    </source>
</reference>
<keyword evidence="1" id="KW-0813">Transport</keyword>
<keyword evidence="6" id="KW-1185">Reference proteome</keyword>
<dbReference type="Proteomes" id="UP000320055">
    <property type="component" value="Unassembled WGS sequence"/>
</dbReference>
<organism evidence="5 6">
    <name type="scientific">Hyella patelloides LEGE 07179</name>
    <dbReference type="NCBI Taxonomy" id="945734"/>
    <lineage>
        <taxon>Bacteria</taxon>
        <taxon>Bacillati</taxon>
        <taxon>Cyanobacteriota</taxon>
        <taxon>Cyanophyceae</taxon>
        <taxon>Pleurocapsales</taxon>
        <taxon>Hyellaceae</taxon>
        <taxon>Hyella</taxon>
    </lineage>
</organism>
<dbReference type="Pfam" id="PF00005">
    <property type="entry name" value="ABC_tran"/>
    <property type="match status" value="1"/>
</dbReference>
<evidence type="ECO:0000256" key="3">
    <source>
        <dbReference type="ARBA" id="ARBA00022840"/>
    </source>
</evidence>
<evidence type="ECO:0000313" key="5">
    <source>
        <dbReference type="EMBL" id="VEP13816.1"/>
    </source>
</evidence>
<dbReference type="PROSITE" id="PS50893">
    <property type="entry name" value="ABC_TRANSPORTER_2"/>
    <property type="match status" value="1"/>
</dbReference>
<dbReference type="AlphaFoldDB" id="A0A563VQS3"/>
<feature type="domain" description="ABC transporter" evidence="4">
    <location>
        <begin position="29"/>
        <end position="263"/>
    </location>
</feature>
<dbReference type="RefSeq" id="WP_246141473.1">
    <property type="nucleotide sequence ID" value="NZ_LR213783.1"/>
</dbReference>
<dbReference type="SUPFAM" id="SSF52540">
    <property type="entry name" value="P-loop containing nucleoside triphosphate hydrolases"/>
    <property type="match status" value="1"/>
</dbReference>
<accession>A0A563VQS3</accession>
<evidence type="ECO:0000259" key="4">
    <source>
        <dbReference type="PROSITE" id="PS50893"/>
    </source>
</evidence>
<dbReference type="InterPro" id="IPR003439">
    <property type="entry name" value="ABC_transporter-like_ATP-bd"/>
</dbReference>
<keyword evidence="2" id="KW-0547">Nucleotide-binding</keyword>
<dbReference type="GO" id="GO:0005524">
    <property type="term" value="F:ATP binding"/>
    <property type="evidence" value="ECO:0007669"/>
    <property type="project" value="UniProtKB-KW"/>
</dbReference>
<gene>
    <name evidence="5" type="ORF">H1P_220057</name>
</gene>
<dbReference type="InterPro" id="IPR003593">
    <property type="entry name" value="AAA+_ATPase"/>
</dbReference>
<dbReference type="SMART" id="SM00382">
    <property type="entry name" value="AAA"/>
    <property type="match status" value="1"/>
</dbReference>
<dbReference type="PROSITE" id="PS00211">
    <property type="entry name" value="ABC_TRANSPORTER_1"/>
    <property type="match status" value="1"/>
</dbReference>
<dbReference type="InterPro" id="IPR027417">
    <property type="entry name" value="P-loop_NTPase"/>
</dbReference>
<dbReference type="GO" id="GO:0016887">
    <property type="term" value="F:ATP hydrolysis activity"/>
    <property type="evidence" value="ECO:0007669"/>
    <property type="project" value="InterPro"/>
</dbReference>
<dbReference type="GO" id="GO:0016020">
    <property type="term" value="C:membrane"/>
    <property type="evidence" value="ECO:0007669"/>
    <property type="project" value="InterPro"/>
</dbReference>
<dbReference type="EMBL" id="CAACVJ010000135">
    <property type="protein sequence ID" value="VEP13816.1"/>
    <property type="molecule type" value="Genomic_DNA"/>
</dbReference>
<dbReference type="InterPro" id="IPR015856">
    <property type="entry name" value="ABC_transpr_CbiO/EcfA_su"/>
</dbReference>
<evidence type="ECO:0000256" key="1">
    <source>
        <dbReference type="ARBA" id="ARBA00022448"/>
    </source>
</evidence>
<dbReference type="Gene3D" id="3.40.50.300">
    <property type="entry name" value="P-loop containing nucleotide triphosphate hydrolases"/>
    <property type="match status" value="1"/>
</dbReference>
<protein>
    <submittedName>
        <fullName evidence="5">Cobalt ABC transporter</fullName>
    </submittedName>
</protein>
<dbReference type="PANTHER" id="PTHR43423:SF1">
    <property type="entry name" value="ABC TRANSPORTER I FAMILY MEMBER 17"/>
    <property type="match status" value="1"/>
</dbReference>
<keyword evidence="3" id="KW-0067">ATP-binding</keyword>
<dbReference type="GO" id="GO:0022857">
    <property type="term" value="F:transmembrane transporter activity"/>
    <property type="evidence" value="ECO:0007669"/>
    <property type="project" value="UniProtKB-ARBA"/>
</dbReference>